<organism evidence="2 3">
    <name type="scientific">Paenirhodobacter populi</name>
    <dbReference type="NCBI Taxonomy" id="2306993"/>
    <lineage>
        <taxon>Bacteria</taxon>
        <taxon>Pseudomonadati</taxon>
        <taxon>Pseudomonadota</taxon>
        <taxon>Alphaproteobacteria</taxon>
        <taxon>Rhodobacterales</taxon>
        <taxon>Rhodobacter group</taxon>
        <taxon>Paenirhodobacter</taxon>
    </lineage>
</organism>
<comment type="caution">
    <text evidence="2">The sequence shown here is derived from an EMBL/GenBank/DDBJ whole genome shotgun (WGS) entry which is preliminary data.</text>
</comment>
<dbReference type="InterPro" id="IPR045465">
    <property type="entry name" value="Trans_reg_dom"/>
</dbReference>
<dbReference type="Proteomes" id="UP000285295">
    <property type="component" value="Unassembled WGS sequence"/>
</dbReference>
<evidence type="ECO:0000313" key="3">
    <source>
        <dbReference type="Proteomes" id="UP000285295"/>
    </source>
</evidence>
<reference evidence="2 3" key="1">
    <citation type="submission" date="2019-01" db="EMBL/GenBank/DDBJ databases">
        <title>Sinorhodobacter populi sp. nov. isolated from the symptomatic bark tissue of Populus euramericana canker.</title>
        <authorList>
            <person name="Xu G."/>
        </authorList>
    </citation>
    <scope>NUCLEOTIDE SEQUENCE [LARGE SCALE GENOMIC DNA]</scope>
    <source>
        <strain evidence="2 3">D19-10-3-21</strain>
    </source>
</reference>
<evidence type="ECO:0000259" key="1">
    <source>
        <dbReference type="Pfam" id="PF20109"/>
    </source>
</evidence>
<accession>A0A443KGU0</accession>
<dbReference type="OrthoDB" id="8654520at2"/>
<gene>
    <name evidence="2" type="ORF">D2T31_03145</name>
</gene>
<name>A0A443KGU0_9RHOB</name>
<dbReference type="Pfam" id="PF20109">
    <property type="entry name" value="Trans_reg_dom"/>
    <property type="match status" value="1"/>
</dbReference>
<dbReference type="RefSeq" id="WP_128236014.1">
    <property type="nucleotide sequence ID" value="NZ_SAUX01000002.1"/>
</dbReference>
<dbReference type="AlphaFoldDB" id="A0A443KGU0"/>
<reference evidence="2 3" key="2">
    <citation type="submission" date="2019-01" db="EMBL/GenBank/DDBJ databases">
        <authorList>
            <person name="Li Y."/>
        </authorList>
    </citation>
    <scope>NUCLEOTIDE SEQUENCE [LARGE SCALE GENOMIC DNA]</scope>
    <source>
        <strain evidence="2 3">D19-10-3-21</strain>
    </source>
</reference>
<sequence length="71" mass="8473">MLSIDWRVPGAYGHAKAIPPSGFAWEYLRRHEEYHRDFQNISRVKELPADELETFSQRWGLRFPMRSRNPA</sequence>
<evidence type="ECO:0000313" key="2">
    <source>
        <dbReference type="EMBL" id="RWR31969.1"/>
    </source>
</evidence>
<protein>
    <recommendedName>
        <fullName evidence="1">Transcriptional regulator-like domain-containing protein</fullName>
    </recommendedName>
</protein>
<dbReference type="EMBL" id="SAUX01000002">
    <property type="protein sequence ID" value="RWR31969.1"/>
    <property type="molecule type" value="Genomic_DNA"/>
</dbReference>
<feature type="domain" description="Transcriptional regulator-like" evidence="1">
    <location>
        <begin position="5"/>
        <end position="64"/>
    </location>
</feature>
<proteinExistence type="predicted"/>